<keyword evidence="5 6" id="KW-0460">Magnesium</keyword>
<evidence type="ECO:0000259" key="7">
    <source>
        <dbReference type="Pfam" id="PF01850"/>
    </source>
</evidence>
<dbReference type="Gene3D" id="3.40.50.1010">
    <property type="entry name" value="5'-nuclease"/>
    <property type="match status" value="1"/>
</dbReference>
<dbReference type="HAMAP" id="MF_00265">
    <property type="entry name" value="VapC_Nob1"/>
    <property type="match status" value="1"/>
</dbReference>
<dbReference type="InterPro" id="IPR022907">
    <property type="entry name" value="VapC_family"/>
</dbReference>
<organism evidence="8 9">
    <name type="scientific">Microbacterium bovistercoris</name>
    <dbReference type="NCBI Taxonomy" id="2293570"/>
    <lineage>
        <taxon>Bacteria</taxon>
        <taxon>Bacillati</taxon>
        <taxon>Actinomycetota</taxon>
        <taxon>Actinomycetes</taxon>
        <taxon>Micrococcales</taxon>
        <taxon>Microbacteriaceae</taxon>
        <taxon>Microbacterium</taxon>
    </lineage>
</organism>
<comment type="caution">
    <text evidence="8">The sequence shown here is derived from an EMBL/GenBank/DDBJ whole genome shotgun (WGS) entry which is preliminary data.</text>
</comment>
<evidence type="ECO:0000256" key="5">
    <source>
        <dbReference type="ARBA" id="ARBA00022842"/>
    </source>
</evidence>
<dbReference type="GO" id="GO:0004540">
    <property type="term" value="F:RNA nuclease activity"/>
    <property type="evidence" value="ECO:0007669"/>
    <property type="project" value="InterPro"/>
</dbReference>
<evidence type="ECO:0000313" key="9">
    <source>
        <dbReference type="Proteomes" id="UP000262172"/>
    </source>
</evidence>
<evidence type="ECO:0000256" key="4">
    <source>
        <dbReference type="ARBA" id="ARBA00022801"/>
    </source>
</evidence>
<dbReference type="InterPro" id="IPR002716">
    <property type="entry name" value="PIN_dom"/>
</dbReference>
<feature type="domain" description="PIN" evidence="7">
    <location>
        <begin position="8"/>
        <end position="125"/>
    </location>
</feature>
<keyword evidence="2 6" id="KW-0540">Nuclease</keyword>
<evidence type="ECO:0000256" key="2">
    <source>
        <dbReference type="ARBA" id="ARBA00022722"/>
    </source>
</evidence>
<dbReference type="Proteomes" id="UP000262172">
    <property type="component" value="Unassembled WGS sequence"/>
</dbReference>
<accession>A0A371NV18</accession>
<dbReference type="SUPFAM" id="SSF88723">
    <property type="entry name" value="PIN domain-like"/>
    <property type="match status" value="1"/>
</dbReference>
<dbReference type="EC" id="3.1.-.-" evidence="6"/>
<dbReference type="RefSeq" id="WP_116241503.1">
    <property type="nucleotide sequence ID" value="NZ_QUAB01000035.1"/>
</dbReference>
<name>A0A371NV18_9MICO</name>
<keyword evidence="3 6" id="KW-0479">Metal-binding</keyword>
<gene>
    <name evidence="6" type="primary">vapC</name>
    <name evidence="8" type="ORF">DY023_06345</name>
</gene>
<proteinExistence type="inferred from homology"/>
<keyword evidence="9" id="KW-1185">Reference proteome</keyword>
<reference evidence="8 9" key="1">
    <citation type="submission" date="2018-08" db="EMBL/GenBank/DDBJ databases">
        <title>Isolation, diversity and antifungal activity of Actinobacteria from cow dung.</title>
        <authorList>
            <person name="Ling L."/>
        </authorList>
    </citation>
    <scope>NUCLEOTIDE SEQUENCE [LARGE SCALE GENOMIC DNA]</scope>
    <source>
        <strain evidence="8 9">NEAU-LLE</strain>
    </source>
</reference>
<protein>
    <recommendedName>
        <fullName evidence="6">Ribonuclease VapC</fullName>
        <shortName evidence="6">RNase VapC</shortName>
        <ecNumber evidence="6">3.1.-.-</ecNumber>
    </recommendedName>
    <alternativeName>
        <fullName evidence="6">Toxin VapC</fullName>
    </alternativeName>
</protein>
<dbReference type="GO" id="GO:0090729">
    <property type="term" value="F:toxin activity"/>
    <property type="evidence" value="ECO:0007669"/>
    <property type="project" value="UniProtKB-KW"/>
</dbReference>
<dbReference type="InterPro" id="IPR029060">
    <property type="entry name" value="PIN-like_dom_sf"/>
</dbReference>
<evidence type="ECO:0000256" key="6">
    <source>
        <dbReference type="HAMAP-Rule" id="MF_00265"/>
    </source>
</evidence>
<dbReference type="GO" id="GO:0000287">
    <property type="term" value="F:magnesium ion binding"/>
    <property type="evidence" value="ECO:0007669"/>
    <property type="project" value="UniProtKB-UniRule"/>
</dbReference>
<dbReference type="GO" id="GO:0016787">
    <property type="term" value="F:hydrolase activity"/>
    <property type="evidence" value="ECO:0007669"/>
    <property type="project" value="UniProtKB-KW"/>
</dbReference>
<keyword evidence="1 6" id="KW-1277">Toxin-antitoxin system</keyword>
<dbReference type="Pfam" id="PF01850">
    <property type="entry name" value="PIN"/>
    <property type="match status" value="1"/>
</dbReference>
<comment type="function">
    <text evidence="6">Toxic component of a toxin-antitoxin (TA) system. An RNase.</text>
</comment>
<feature type="binding site" evidence="6">
    <location>
        <position position="10"/>
    </location>
    <ligand>
        <name>Mg(2+)</name>
        <dbReference type="ChEBI" id="CHEBI:18420"/>
    </ligand>
</feature>
<evidence type="ECO:0000256" key="1">
    <source>
        <dbReference type="ARBA" id="ARBA00022649"/>
    </source>
</evidence>
<comment type="caution">
    <text evidence="6">Lacks conserved residue(s) required for the propagation of feature annotation.</text>
</comment>
<keyword evidence="4 6" id="KW-0378">Hydrolase</keyword>
<dbReference type="EMBL" id="QUAB01000035">
    <property type="protein sequence ID" value="REJ06394.1"/>
    <property type="molecule type" value="Genomic_DNA"/>
</dbReference>
<keyword evidence="6" id="KW-0800">Toxin</keyword>
<dbReference type="OrthoDB" id="25693at2"/>
<comment type="similarity">
    <text evidence="6">Belongs to the PINc/VapC protein family.</text>
</comment>
<evidence type="ECO:0000256" key="3">
    <source>
        <dbReference type="ARBA" id="ARBA00022723"/>
    </source>
</evidence>
<comment type="cofactor">
    <cofactor evidence="6">
        <name>Mg(2+)</name>
        <dbReference type="ChEBI" id="CHEBI:18420"/>
    </cofactor>
</comment>
<dbReference type="AlphaFoldDB" id="A0A371NV18"/>
<evidence type="ECO:0000313" key="8">
    <source>
        <dbReference type="EMBL" id="REJ06394.1"/>
    </source>
</evidence>
<sequence>MPISADLLLDTSAAIALLDEDHPAHGAITDICTGATLRLSGHALVETYSVLTRLPRPDRVSAAEAARAITVEFPGSVALPAEAALTAVSEFEASGIAAGAVYGGLVGLAAKHAGITLLTHDRRALATYAALGGRPPDLKPATRRQRSTGTAIQRLAHTLGRTGEPAVFHVRPTCLPEHMTISSRKRNVDDRAA</sequence>